<evidence type="ECO:0000313" key="1">
    <source>
        <dbReference type="EMBL" id="GAA4500106.1"/>
    </source>
</evidence>
<keyword evidence="2" id="KW-1185">Reference proteome</keyword>
<sequence>MKVFTEAYGTSRFASGHLPPSPTVTDRMVKYIANSAAKNMSSDDSHTIVPTLTRLGRLARVRGAALSVADTVATGSIITAPAE</sequence>
<accession>A0ABP8QAH6</accession>
<dbReference type="Proteomes" id="UP001500503">
    <property type="component" value="Unassembled WGS sequence"/>
</dbReference>
<evidence type="ECO:0000313" key="2">
    <source>
        <dbReference type="Proteomes" id="UP001500503"/>
    </source>
</evidence>
<comment type="caution">
    <text evidence="1">The sequence shown here is derived from an EMBL/GenBank/DDBJ whole genome shotgun (WGS) entry which is preliminary data.</text>
</comment>
<organism evidence="1 2">
    <name type="scientific">Actinoallomurus oryzae</name>
    <dbReference type="NCBI Taxonomy" id="502180"/>
    <lineage>
        <taxon>Bacteria</taxon>
        <taxon>Bacillati</taxon>
        <taxon>Actinomycetota</taxon>
        <taxon>Actinomycetes</taxon>
        <taxon>Streptosporangiales</taxon>
        <taxon>Thermomonosporaceae</taxon>
        <taxon>Actinoallomurus</taxon>
    </lineage>
</organism>
<name>A0ABP8QAH6_9ACTN</name>
<proteinExistence type="predicted"/>
<gene>
    <name evidence="1" type="ORF">GCM10023191_047990</name>
</gene>
<reference evidence="2" key="1">
    <citation type="journal article" date="2019" name="Int. J. Syst. Evol. Microbiol.">
        <title>The Global Catalogue of Microorganisms (GCM) 10K type strain sequencing project: providing services to taxonomists for standard genome sequencing and annotation.</title>
        <authorList>
            <consortium name="The Broad Institute Genomics Platform"/>
            <consortium name="The Broad Institute Genome Sequencing Center for Infectious Disease"/>
            <person name="Wu L."/>
            <person name="Ma J."/>
        </authorList>
    </citation>
    <scope>NUCLEOTIDE SEQUENCE [LARGE SCALE GENOMIC DNA]</scope>
    <source>
        <strain evidence="2">JCM 17933</strain>
    </source>
</reference>
<protein>
    <submittedName>
        <fullName evidence="1">Uncharacterized protein</fullName>
    </submittedName>
</protein>
<dbReference type="EMBL" id="BAABHF010000025">
    <property type="protein sequence ID" value="GAA4500106.1"/>
    <property type="molecule type" value="Genomic_DNA"/>
</dbReference>